<keyword evidence="4" id="KW-1133">Transmembrane helix</keyword>
<feature type="modified residue" description="4-aspartylphosphate" evidence="2">
    <location>
        <position position="1006"/>
    </location>
</feature>
<dbReference type="EnsemblPlants" id="Pp3c10_3860V3.4">
    <property type="protein sequence ID" value="Pp3c10_3860V3.4"/>
    <property type="gene ID" value="Pp3c10_3860"/>
</dbReference>
<reference evidence="7 8" key="1">
    <citation type="journal article" date="2008" name="Science">
        <title>The Physcomitrella genome reveals evolutionary insights into the conquest of land by plants.</title>
        <authorList>
            <person name="Rensing S."/>
            <person name="Lang D."/>
            <person name="Zimmer A."/>
            <person name="Terry A."/>
            <person name="Salamov A."/>
            <person name="Shapiro H."/>
            <person name="Nishiyama T."/>
            <person name="Perroud P.-F."/>
            <person name="Lindquist E."/>
            <person name="Kamisugi Y."/>
            <person name="Tanahashi T."/>
            <person name="Sakakibara K."/>
            <person name="Fujita T."/>
            <person name="Oishi K."/>
            <person name="Shin-I T."/>
            <person name="Kuroki Y."/>
            <person name="Toyoda A."/>
            <person name="Suzuki Y."/>
            <person name="Hashimoto A."/>
            <person name="Yamaguchi K."/>
            <person name="Sugano A."/>
            <person name="Kohara Y."/>
            <person name="Fujiyama A."/>
            <person name="Anterola A."/>
            <person name="Aoki S."/>
            <person name="Ashton N."/>
            <person name="Barbazuk W.B."/>
            <person name="Barker E."/>
            <person name="Bennetzen J."/>
            <person name="Bezanilla M."/>
            <person name="Blankenship R."/>
            <person name="Cho S.H."/>
            <person name="Dutcher S."/>
            <person name="Estelle M."/>
            <person name="Fawcett J.A."/>
            <person name="Gundlach H."/>
            <person name="Hanada K."/>
            <person name="Heyl A."/>
            <person name="Hicks K.A."/>
            <person name="Hugh J."/>
            <person name="Lohr M."/>
            <person name="Mayer K."/>
            <person name="Melkozernov A."/>
            <person name="Murata T."/>
            <person name="Nelson D."/>
            <person name="Pils B."/>
            <person name="Prigge M."/>
            <person name="Reiss B."/>
            <person name="Renner T."/>
            <person name="Rombauts S."/>
            <person name="Rushton P."/>
            <person name="Sanderfoot A."/>
            <person name="Schween G."/>
            <person name="Shiu S.-H."/>
            <person name="Stueber K."/>
            <person name="Theodoulou F.L."/>
            <person name="Tu H."/>
            <person name="Van de Peer Y."/>
            <person name="Verrier P.J."/>
            <person name="Waters E."/>
            <person name="Wood A."/>
            <person name="Yang L."/>
            <person name="Cove D."/>
            <person name="Cuming A."/>
            <person name="Hasebe M."/>
            <person name="Lucas S."/>
            <person name="Mishler D.B."/>
            <person name="Reski R."/>
            <person name="Grigoriev I."/>
            <person name="Quatrano R.S."/>
            <person name="Boore J.L."/>
        </authorList>
    </citation>
    <scope>NUCLEOTIDE SEQUENCE [LARGE SCALE GENOMIC DNA]</scope>
    <source>
        <strain evidence="7 8">cv. Gransden 2004</strain>
    </source>
</reference>
<dbReference type="EMBL" id="ABEU02000010">
    <property type="status" value="NOT_ANNOTATED_CDS"/>
    <property type="molecule type" value="Genomic_DNA"/>
</dbReference>
<dbReference type="SUPFAM" id="SSF55874">
    <property type="entry name" value="ATPase domain of HSP90 chaperone/DNA topoisomerase II/histidine kinase"/>
    <property type="match status" value="1"/>
</dbReference>
<dbReference type="InterPro" id="IPR036890">
    <property type="entry name" value="HATPase_C_sf"/>
</dbReference>
<evidence type="ECO:0008006" key="9">
    <source>
        <dbReference type="Google" id="ProtNLM"/>
    </source>
</evidence>
<dbReference type="SMART" id="SM00388">
    <property type="entry name" value="HisKA"/>
    <property type="match status" value="1"/>
</dbReference>
<dbReference type="Gene3D" id="3.30.565.10">
    <property type="entry name" value="Histidine kinase-like ATPase, C-terminal domain"/>
    <property type="match status" value="1"/>
</dbReference>
<dbReference type="PANTHER" id="PTHR45339:SF5">
    <property type="entry name" value="HISTIDINE KINASE"/>
    <property type="match status" value="1"/>
</dbReference>
<accession>A0A7I4A2B6</accession>
<dbReference type="PROSITE" id="PS50109">
    <property type="entry name" value="HIS_KIN"/>
    <property type="match status" value="1"/>
</dbReference>
<keyword evidence="4" id="KW-0472">Membrane</keyword>
<dbReference type="AlphaFoldDB" id="A0A7I4A2B6"/>
<dbReference type="CDD" id="cd00082">
    <property type="entry name" value="HisKA"/>
    <property type="match status" value="1"/>
</dbReference>
<evidence type="ECO:0000259" key="6">
    <source>
        <dbReference type="PROSITE" id="PS50110"/>
    </source>
</evidence>
<reference evidence="7 8" key="2">
    <citation type="journal article" date="2018" name="Plant J.">
        <title>The Physcomitrella patens chromosome-scale assembly reveals moss genome structure and evolution.</title>
        <authorList>
            <person name="Lang D."/>
            <person name="Ullrich K.K."/>
            <person name="Murat F."/>
            <person name="Fuchs J."/>
            <person name="Jenkins J."/>
            <person name="Haas F.B."/>
            <person name="Piednoel M."/>
            <person name="Gundlach H."/>
            <person name="Van Bel M."/>
            <person name="Meyberg R."/>
            <person name="Vives C."/>
            <person name="Morata J."/>
            <person name="Symeonidi A."/>
            <person name="Hiss M."/>
            <person name="Muchero W."/>
            <person name="Kamisugi Y."/>
            <person name="Saleh O."/>
            <person name="Blanc G."/>
            <person name="Decker E.L."/>
            <person name="van Gessel N."/>
            <person name="Grimwood J."/>
            <person name="Hayes R.D."/>
            <person name="Graham S.W."/>
            <person name="Gunter L.E."/>
            <person name="McDaniel S.F."/>
            <person name="Hoernstein S.N.W."/>
            <person name="Larsson A."/>
            <person name="Li F.W."/>
            <person name="Perroud P.F."/>
            <person name="Phillips J."/>
            <person name="Ranjan P."/>
            <person name="Rokshar D.S."/>
            <person name="Rothfels C.J."/>
            <person name="Schneider L."/>
            <person name="Shu S."/>
            <person name="Stevenson D.W."/>
            <person name="Thummler F."/>
            <person name="Tillich M."/>
            <person name="Villarreal Aguilar J.C."/>
            <person name="Widiez T."/>
            <person name="Wong G.K."/>
            <person name="Wymore A."/>
            <person name="Zhang Y."/>
            <person name="Zimmer A.D."/>
            <person name="Quatrano R.S."/>
            <person name="Mayer K.F.X."/>
            <person name="Goodstein D."/>
            <person name="Casacuberta J.M."/>
            <person name="Vandepoele K."/>
            <person name="Reski R."/>
            <person name="Cuming A.C."/>
            <person name="Tuskan G.A."/>
            <person name="Maumus F."/>
            <person name="Salse J."/>
            <person name="Schmutz J."/>
            <person name="Rensing S.A."/>
        </authorList>
    </citation>
    <scope>NUCLEOTIDE SEQUENCE [LARGE SCALE GENOMIC DNA]</scope>
    <source>
        <strain evidence="7 8">cv. Gransden 2004</strain>
    </source>
</reference>
<keyword evidence="1 2" id="KW-0597">Phosphoprotein</keyword>
<dbReference type="PROSITE" id="PS50110">
    <property type="entry name" value="RESPONSE_REGULATORY"/>
    <property type="match status" value="1"/>
</dbReference>
<feature type="domain" description="Response regulatory" evidence="6">
    <location>
        <begin position="951"/>
        <end position="1075"/>
    </location>
</feature>
<dbReference type="InterPro" id="IPR005467">
    <property type="entry name" value="His_kinase_dom"/>
</dbReference>
<dbReference type="EnsemblPlants" id="Pp3c10_3860V3.9">
    <property type="protein sequence ID" value="Pp3c10_3860V3.9"/>
    <property type="gene ID" value="Pp3c10_3860"/>
</dbReference>
<keyword evidence="4" id="KW-0812">Transmembrane</keyword>
<feature type="domain" description="Histidine kinase" evidence="5">
    <location>
        <begin position="453"/>
        <end position="703"/>
    </location>
</feature>
<feature type="transmembrane region" description="Helical" evidence="4">
    <location>
        <begin position="54"/>
        <end position="74"/>
    </location>
</feature>
<dbReference type="InterPro" id="IPR001789">
    <property type="entry name" value="Sig_transdc_resp-reg_receiver"/>
</dbReference>
<dbReference type="Gramene" id="Pp3c10_3860V3.9">
    <property type="protein sequence ID" value="Pp3c10_3860V3.9"/>
    <property type="gene ID" value="Pp3c10_3860"/>
</dbReference>
<dbReference type="CDD" id="cd17546">
    <property type="entry name" value="REC_hyHK_CKI1_RcsC-like"/>
    <property type="match status" value="1"/>
</dbReference>
<dbReference type="Proteomes" id="UP000006727">
    <property type="component" value="Chromosome 10"/>
</dbReference>
<dbReference type="Pfam" id="PF00512">
    <property type="entry name" value="HisKA"/>
    <property type="match status" value="1"/>
</dbReference>
<dbReference type="Gene3D" id="1.10.287.130">
    <property type="match status" value="1"/>
</dbReference>
<dbReference type="SMART" id="SM00448">
    <property type="entry name" value="REC"/>
    <property type="match status" value="1"/>
</dbReference>
<dbReference type="Gene3D" id="3.40.50.2300">
    <property type="match status" value="1"/>
</dbReference>
<dbReference type="SMART" id="SM00387">
    <property type="entry name" value="HATPase_c"/>
    <property type="match status" value="1"/>
</dbReference>
<dbReference type="InterPro" id="IPR036097">
    <property type="entry name" value="HisK_dim/P_sf"/>
</dbReference>
<dbReference type="Gramene" id="Pp3c10_3860V3.4">
    <property type="protein sequence ID" value="Pp3c10_3860V3.4"/>
    <property type="gene ID" value="Pp3c10_3860"/>
</dbReference>
<evidence type="ECO:0000259" key="5">
    <source>
        <dbReference type="PROSITE" id="PS50109"/>
    </source>
</evidence>
<feature type="transmembrane region" description="Helical" evidence="4">
    <location>
        <begin position="395"/>
        <end position="417"/>
    </location>
</feature>
<dbReference type="Pfam" id="PF00072">
    <property type="entry name" value="Response_reg"/>
    <property type="match status" value="1"/>
</dbReference>
<dbReference type="InterPro" id="IPR003594">
    <property type="entry name" value="HATPase_dom"/>
</dbReference>
<keyword evidence="8" id="KW-1185">Reference proteome</keyword>
<dbReference type="GO" id="GO:0000155">
    <property type="term" value="F:phosphorelay sensor kinase activity"/>
    <property type="evidence" value="ECO:0007669"/>
    <property type="project" value="InterPro"/>
</dbReference>
<feature type="compositionally biased region" description="Polar residues" evidence="3">
    <location>
        <begin position="908"/>
        <end position="917"/>
    </location>
</feature>
<protein>
    <recommendedName>
        <fullName evidence="9">Histidine kinase</fullName>
    </recommendedName>
</protein>
<sequence length="1113" mass="123875">MDMNTEDVFEKMLGETKKMATSTPRNSNSNYGVSDHFSMEELPHPARNLTASRVVIMVTVAVLVGALTVSTWYFTHSYPKTAVTNLSESLRLEILVNTSELLNGIFKMNTYSSKALFHLMEKNFFGSDFGIQSLEKIRLATWSIFKAMPTITSLGVTALNGLTAVYARKESEYDGNLLIFSNSTNSENPMYYKEFVDENTGDPISEASRETELLPLHTYRWFTDAMKVPLTNLSWYIERHTINGHAFVLCSIPVQSHTTKEFAIIHSGHSSIAINNFLASLDLKGGRIFISDQLGTTLFSSDATACVPQNKTQCEQAPVQVDSILNEAKDFLDKEVGLKSLVENRTSFADVNIRNKRYSVDTWPYEFQALRLAVVIMIPRHSFWGPMDYYTRITWITLPLLSIGVVFIGCSLIYLLVEQVQAEEKLRAEIQRQSEAKRRAEASRDAKTNFLSSMSHELRTPMACIIGLLDMLLSEKLLDDIANSVRQIHRCATSLVAILNSALDIAKVESGKLVLEMAEFDLEAELTALIDVFSVQCDNKGLFICLQLADDVPKNVVGDSARVMQVFTNLIGNSIKFTSCGRISVRARLATPEDGVNPTSSRLQRRGFSSFSLETMFTDLRTSDEVIILFEVDDTGPGIEPTLRERVFENFVQGAASTTRTHGGTGLGLGIVKSLVQIMGGDIRIVEKEGQGSVFQFTICFQRSLKMEKIPFILPSSLEAAEVILGIPNADCRAVAAHWVKTWGLVAHEVQTWKEVLIHMRALNGISVDTDVRTSNLTHRHHVDRVQPLIMDKDGIASNTPEPVKTALRSVRNSIAVRRPLHATRLKELLHQIASEMGDSLPTMDAERPKILSSNALAYAKQQEWDDPYRCDTEVSLPGVPKPEGTMSLPNISFDQATRKHPTLSLLTSGTQSQDASVSPRPKCTHRRTRTLNRKPEVPVGAVSKPFENLEILVAEDTPLLRRLAVVMLQKLGAITYEAGNGQEVVDAVQDRIDNSKSPFNCILMDCQMPVMDGYEACKAVRSIEQEQQQKTPIIALTANAMASDEHKCLHAGMDAFLTKPMNQDYMIEVILQTVASQITQNAPFNSKMLDVHSAKVSKEVFPHEPDLRVLAT</sequence>
<feature type="region of interest" description="Disordered" evidence="3">
    <location>
        <begin position="908"/>
        <end position="933"/>
    </location>
</feature>
<gene>
    <name evidence="7" type="primary">LOC112287554</name>
</gene>
<evidence type="ECO:0000256" key="1">
    <source>
        <dbReference type="ARBA" id="ARBA00022553"/>
    </source>
</evidence>
<dbReference type="Pfam" id="PF02518">
    <property type="entry name" value="HATPase_c"/>
    <property type="match status" value="1"/>
</dbReference>
<dbReference type="PANTHER" id="PTHR45339">
    <property type="entry name" value="HYBRID SIGNAL TRANSDUCTION HISTIDINE KINASE J"/>
    <property type="match status" value="1"/>
</dbReference>
<proteinExistence type="predicted"/>
<reference evidence="7" key="3">
    <citation type="submission" date="2020-12" db="UniProtKB">
        <authorList>
            <consortium name="EnsemblPlants"/>
        </authorList>
    </citation>
    <scope>IDENTIFICATION</scope>
</reference>
<dbReference type="InterPro" id="IPR004358">
    <property type="entry name" value="Sig_transdc_His_kin-like_C"/>
</dbReference>
<evidence type="ECO:0000313" key="8">
    <source>
        <dbReference type="Proteomes" id="UP000006727"/>
    </source>
</evidence>
<dbReference type="InterPro" id="IPR011006">
    <property type="entry name" value="CheY-like_superfamily"/>
</dbReference>
<dbReference type="InterPro" id="IPR003661">
    <property type="entry name" value="HisK_dim/P_dom"/>
</dbReference>
<name>A0A7I4A2B6_PHYPA</name>
<evidence type="ECO:0000313" key="7">
    <source>
        <dbReference type="EnsemblPlants" id="Pp3c10_3860V3.9"/>
    </source>
</evidence>
<evidence type="ECO:0000256" key="2">
    <source>
        <dbReference type="PROSITE-ProRule" id="PRU00169"/>
    </source>
</evidence>
<dbReference type="PRINTS" id="PR00344">
    <property type="entry name" value="BCTRLSENSOR"/>
</dbReference>
<dbReference type="SUPFAM" id="SSF52172">
    <property type="entry name" value="CheY-like"/>
    <property type="match status" value="1"/>
</dbReference>
<feature type="compositionally biased region" description="Basic residues" evidence="3">
    <location>
        <begin position="923"/>
        <end position="933"/>
    </location>
</feature>
<evidence type="ECO:0000256" key="4">
    <source>
        <dbReference type="SAM" id="Phobius"/>
    </source>
</evidence>
<dbReference type="FunFam" id="3.30.565.10:FF:000010">
    <property type="entry name" value="Sensor histidine kinase RcsC"/>
    <property type="match status" value="1"/>
</dbReference>
<organism evidence="7 8">
    <name type="scientific">Physcomitrium patens</name>
    <name type="common">Spreading-leaved earth moss</name>
    <name type="synonym">Physcomitrella patens</name>
    <dbReference type="NCBI Taxonomy" id="3218"/>
    <lineage>
        <taxon>Eukaryota</taxon>
        <taxon>Viridiplantae</taxon>
        <taxon>Streptophyta</taxon>
        <taxon>Embryophyta</taxon>
        <taxon>Bryophyta</taxon>
        <taxon>Bryophytina</taxon>
        <taxon>Bryopsida</taxon>
        <taxon>Funariidae</taxon>
        <taxon>Funariales</taxon>
        <taxon>Funariaceae</taxon>
        <taxon>Physcomitrium</taxon>
    </lineage>
</organism>
<dbReference type="SUPFAM" id="SSF47384">
    <property type="entry name" value="Homodimeric domain of signal transducing histidine kinase"/>
    <property type="match status" value="1"/>
</dbReference>
<evidence type="ECO:0000256" key="3">
    <source>
        <dbReference type="SAM" id="MobiDB-lite"/>
    </source>
</evidence>